<name>A0A1Y0EEB9_9RHOB</name>
<protein>
    <submittedName>
        <fullName evidence="1">Uncharacterized protein</fullName>
    </submittedName>
</protein>
<organism evidence="1 2">
    <name type="scientific">Yoonia vestfoldensis</name>
    <dbReference type="NCBI Taxonomy" id="245188"/>
    <lineage>
        <taxon>Bacteria</taxon>
        <taxon>Pseudomonadati</taxon>
        <taxon>Pseudomonadota</taxon>
        <taxon>Alphaproteobacteria</taxon>
        <taxon>Rhodobacterales</taxon>
        <taxon>Paracoccaceae</taxon>
        <taxon>Yoonia</taxon>
    </lineage>
</organism>
<gene>
    <name evidence="1" type="ORF">LOKVESSMR4R_02407</name>
</gene>
<proteinExistence type="predicted"/>
<dbReference type="KEGG" id="lvs:LOKVESSMR4R_02407"/>
<dbReference type="RefSeq" id="WP_087208686.1">
    <property type="nucleotide sequence ID" value="NZ_CP021431.1"/>
</dbReference>
<evidence type="ECO:0000313" key="1">
    <source>
        <dbReference type="EMBL" id="ARU01711.1"/>
    </source>
</evidence>
<evidence type="ECO:0000313" key="2">
    <source>
        <dbReference type="Proteomes" id="UP000195273"/>
    </source>
</evidence>
<sequence>MNLIKQAYSLGDEQKRRAKQIYKKALYRTAQSFGNWSANNAHTQLSVEFGELWVLYVEGGKFDSEAVRRANNAFNYANLELGSDGKIFNTAKEVVSEADFAAAQFFWLKRSAREFDAILTNA</sequence>
<dbReference type="EMBL" id="CP021431">
    <property type="protein sequence ID" value="ARU01711.1"/>
    <property type="molecule type" value="Genomic_DNA"/>
</dbReference>
<dbReference type="Proteomes" id="UP000195273">
    <property type="component" value="Chromosome"/>
</dbReference>
<keyword evidence="2" id="KW-1185">Reference proteome</keyword>
<dbReference type="AlphaFoldDB" id="A0A1Y0EEB9"/>
<accession>A0A1Y0EEB9</accession>
<reference evidence="1 2" key="1">
    <citation type="submission" date="2017-05" db="EMBL/GenBank/DDBJ databases">
        <title>Genome Sequence of Loktanella vestfoldensis Strain SMR4r Isolated from a Culture of the Diatom Skeletonema marinoi.</title>
        <authorList>
            <person name="Topel M."/>
            <person name="Pinder M.I.M."/>
            <person name="Johansson O.N."/>
            <person name="Kourtchenko O."/>
            <person name="Godhe A."/>
            <person name="Clarke A.K."/>
        </authorList>
    </citation>
    <scope>NUCLEOTIDE SEQUENCE [LARGE SCALE GENOMIC DNA]</scope>
    <source>
        <strain evidence="1 2">SMR4r</strain>
    </source>
</reference>